<organism evidence="1 2">
    <name type="scientific">Aureispira anguillae</name>
    <dbReference type="NCBI Taxonomy" id="2864201"/>
    <lineage>
        <taxon>Bacteria</taxon>
        <taxon>Pseudomonadati</taxon>
        <taxon>Bacteroidota</taxon>
        <taxon>Saprospiria</taxon>
        <taxon>Saprospirales</taxon>
        <taxon>Saprospiraceae</taxon>
        <taxon>Aureispira</taxon>
    </lineage>
</organism>
<proteinExistence type="predicted"/>
<dbReference type="PANTHER" id="PTHR35866">
    <property type="entry name" value="PUTATIVE-RELATED"/>
    <property type="match status" value="1"/>
</dbReference>
<dbReference type="InterPro" id="IPR005543">
    <property type="entry name" value="PASTA_dom"/>
</dbReference>
<protein>
    <submittedName>
        <fullName evidence="1">YkgJ family cysteine cluster protein</fullName>
    </submittedName>
</protein>
<dbReference type="AlphaFoldDB" id="A0A916DNF8"/>
<reference evidence="1" key="1">
    <citation type="submission" date="2022-09" db="EMBL/GenBank/DDBJ databases">
        <title>Aureispira anguillicida sp. nov., isolated from Leptocephalus of Japanese eel Anguilla japonica.</title>
        <authorList>
            <person name="Yuasa K."/>
            <person name="Mekata T."/>
            <person name="Ikunari K."/>
        </authorList>
    </citation>
    <scope>NUCLEOTIDE SEQUENCE</scope>
    <source>
        <strain evidence="1">EL160426</strain>
    </source>
</reference>
<sequence length="163" mass="18804">MEDYIQIWKNKKEHSKKAIKKFVNKLQQHRGKHLDRFAASVHETVFQKIDCLDCAGCCTGLPPIVNKTDAQRIAKKLGLSLADFEQEYLTVDEDQDTVMKQTPCPFLLEDNKCTIYEFRPKACREYPHTDVNFSKNLTYHAKNALYCPATFHILEALKKGIPV</sequence>
<dbReference type="PANTHER" id="PTHR35866:SF1">
    <property type="entry name" value="YKGJ FAMILY CYSTEINE CLUSTER PROTEIN"/>
    <property type="match status" value="1"/>
</dbReference>
<evidence type="ECO:0000313" key="1">
    <source>
        <dbReference type="EMBL" id="BDS09849.1"/>
    </source>
</evidence>
<gene>
    <name evidence="1" type="ORF">AsAng_0005540</name>
</gene>
<dbReference type="Pfam" id="PF03692">
    <property type="entry name" value="CxxCxxCC"/>
    <property type="match status" value="1"/>
</dbReference>
<dbReference type="KEGG" id="aup:AsAng_0005540"/>
<dbReference type="RefSeq" id="WP_264791202.1">
    <property type="nucleotide sequence ID" value="NZ_AP026867.1"/>
</dbReference>
<accession>A0A916DNF8</accession>
<dbReference type="CDD" id="cd06577">
    <property type="entry name" value="PASTA_pknB"/>
    <property type="match status" value="1"/>
</dbReference>
<dbReference type="EMBL" id="AP026867">
    <property type="protein sequence ID" value="BDS09849.1"/>
    <property type="molecule type" value="Genomic_DNA"/>
</dbReference>
<keyword evidence="2" id="KW-1185">Reference proteome</keyword>
<evidence type="ECO:0000313" key="2">
    <source>
        <dbReference type="Proteomes" id="UP001060919"/>
    </source>
</evidence>
<name>A0A916DNF8_9BACT</name>
<dbReference type="Proteomes" id="UP001060919">
    <property type="component" value="Chromosome"/>
</dbReference>
<dbReference type="InterPro" id="IPR005358">
    <property type="entry name" value="Puta_zinc/iron-chelating_dom"/>
</dbReference>